<sequence length="229" mass="25907">MLKKERIIQTIIFTISTLIVGLLLWYIHYLNPEFYTTIFRLSTKGDMVGLADYISSFGYLSAAITILLLALSNVTGIPTIPFLTVAGIIFGLVPAIIISWLGEFIGCVLSFAFTRFFFRAHAEKIIEKNNMLTKLDSYSTMRTMLIARIVPYTPNILVNALAAVSSLSFKAHFWATFWGKLPCVIIEVFLGHDLLSLSENGLRFVLLLLLLLAGYLYLHWRKKQGKELF</sequence>
<evidence type="ECO:0000259" key="7">
    <source>
        <dbReference type="Pfam" id="PF09335"/>
    </source>
</evidence>
<evidence type="ECO:0000256" key="4">
    <source>
        <dbReference type="ARBA" id="ARBA00022989"/>
    </source>
</evidence>
<evidence type="ECO:0000256" key="1">
    <source>
        <dbReference type="ARBA" id="ARBA00004651"/>
    </source>
</evidence>
<evidence type="ECO:0000313" key="10">
    <source>
        <dbReference type="Proteomes" id="UP000094757"/>
    </source>
</evidence>
<dbReference type="Proteomes" id="UP000266262">
    <property type="component" value="Unassembled WGS sequence"/>
</dbReference>
<organism evidence="8 10">
    <name type="scientific">Dialister pneumosintes</name>
    <dbReference type="NCBI Taxonomy" id="39950"/>
    <lineage>
        <taxon>Bacteria</taxon>
        <taxon>Bacillati</taxon>
        <taxon>Bacillota</taxon>
        <taxon>Negativicutes</taxon>
        <taxon>Veillonellales</taxon>
        <taxon>Veillonellaceae</taxon>
        <taxon>Dialister</taxon>
    </lineage>
</organism>
<dbReference type="InterPro" id="IPR032816">
    <property type="entry name" value="VTT_dom"/>
</dbReference>
<feature type="transmembrane region" description="Helical" evidence="6">
    <location>
        <begin position="82"/>
        <end position="101"/>
    </location>
</feature>
<dbReference type="EMBL" id="QWKU01000001">
    <property type="protein sequence ID" value="RID95049.1"/>
    <property type="molecule type" value="Genomic_DNA"/>
</dbReference>
<evidence type="ECO:0000256" key="3">
    <source>
        <dbReference type="ARBA" id="ARBA00022692"/>
    </source>
</evidence>
<dbReference type="Proteomes" id="UP000094757">
    <property type="component" value="Chromosome"/>
</dbReference>
<feature type="transmembrane region" description="Helical" evidence="6">
    <location>
        <begin position="145"/>
        <end position="164"/>
    </location>
</feature>
<evidence type="ECO:0000256" key="5">
    <source>
        <dbReference type="ARBA" id="ARBA00023136"/>
    </source>
</evidence>
<dbReference type="OrthoDB" id="3034435at2"/>
<evidence type="ECO:0000313" key="11">
    <source>
        <dbReference type="Proteomes" id="UP000266262"/>
    </source>
</evidence>
<dbReference type="InterPro" id="IPR015414">
    <property type="entry name" value="TMEM64"/>
</dbReference>
<feature type="transmembrane region" description="Helical" evidence="6">
    <location>
        <begin position="7"/>
        <end position="27"/>
    </location>
</feature>
<dbReference type="PANTHER" id="PTHR12677">
    <property type="entry name" value="GOLGI APPARATUS MEMBRANE PROTEIN TVP38-RELATED"/>
    <property type="match status" value="1"/>
</dbReference>
<feature type="transmembrane region" description="Helical" evidence="6">
    <location>
        <begin position="47"/>
        <end position="70"/>
    </location>
</feature>
<evidence type="ECO:0000256" key="6">
    <source>
        <dbReference type="RuleBase" id="RU366058"/>
    </source>
</evidence>
<keyword evidence="5 6" id="KW-0472">Membrane</keyword>
<keyword evidence="2 6" id="KW-1003">Cell membrane</keyword>
<proteinExistence type="inferred from homology"/>
<accession>A0A1B3WF64</accession>
<dbReference type="EMBL" id="CP017037">
    <property type="protein sequence ID" value="AOH39611.1"/>
    <property type="molecule type" value="Genomic_DNA"/>
</dbReference>
<reference evidence="8" key="2">
    <citation type="submission" date="2016-08" db="EMBL/GenBank/DDBJ databases">
        <authorList>
            <person name="Seilhamer J.J."/>
        </authorList>
    </citation>
    <scope>NUCLEOTIDE SEQUENCE [LARGE SCALE GENOMIC DNA]</scope>
    <source>
        <strain evidence="8">F0677</strain>
    </source>
</reference>
<keyword evidence="4 6" id="KW-1133">Transmembrane helix</keyword>
<feature type="transmembrane region" description="Helical" evidence="6">
    <location>
        <begin position="202"/>
        <end position="220"/>
    </location>
</feature>
<evidence type="ECO:0000313" key="8">
    <source>
        <dbReference type="EMBL" id="AOH39611.1"/>
    </source>
</evidence>
<keyword evidence="3 6" id="KW-0812">Transmembrane</keyword>
<comment type="similarity">
    <text evidence="6">Belongs to the TVP38/TMEM64 family.</text>
</comment>
<reference evidence="10" key="1">
    <citation type="submission" date="2016-08" db="EMBL/GenBank/DDBJ databases">
        <authorList>
            <person name="Holder M.E."/>
            <person name="Ajami N.J."/>
            <person name="Petrosino J.F."/>
        </authorList>
    </citation>
    <scope>NUCLEOTIDE SEQUENCE [LARGE SCALE GENOMIC DNA]</scope>
    <source>
        <strain evidence="10">F0677</strain>
    </source>
</reference>
<feature type="transmembrane region" description="Helical" evidence="6">
    <location>
        <begin position="171"/>
        <end position="190"/>
    </location>
</feature>
<evidence type="ECO:0000313" key="9">
    <source>
        <dbReference type="EMBL" id="RID95049.1"/>
    </source>
</evidence>
<evidence type="ECO:0000256" key="2">
    <source>
        <dbReference type="ARBA" id="ARBA00022475"/>
    </source>
</evidence>
<keyword evidence="11" id="KW-1185">Reference proteome</keyword>
<dbReference type="Pfam" id="PF09335">
    <property type="entry name" value="VTT_dom"/>
    <property type="match status" value="1"/>
</dbReference>
<gene>
    <name evidence="8" type="ORF">BCB69_02125</name>
    <name evidence="9" type="ORF">DX915_01070</name>
</gene>
<feature type="domain" description="VTT" evidence="7">
    <location>
        <begin position="77"/>
        <end position="192"/>
    </location>
</feature>
<dbReference type="PANTHER" id="PTHR12677:SF59">
    <property type="entry name" value="GOLGI APPARATUS MEMBRANE PROTEIN TVP38-RELATED"/>
    <property type="match status" value="1"/>
</dbReference>
<comment type="subcellular location">
    <subcellularLocation>
        <location evidence="1 6">Cell membrane</location>
        <topology evidence="1 6">Multi-pass membrane protein</topology>
    </subcellularLocation>
</comment>
<dbReference type="KEGG" id="dpn:BCB69_02125"/>
<dbReference type="AlphaFoldDB" id="A0A1B3WF64"/>
<protein>
    <recommendedName>
        <fullName evidence="6">TVP38/TMEM64 family membrane protein</fullName>
    </recommendedName>
</protein>
<reference evidence="9 11" key="3">
    <citation type="submission" date="2018-08" db="EMBL/GenBank/DDBJ databases">
        <title>Draft genome sequence of Dialister pneumosintes KCOM 1685.</title>
        <authorList>
            <person name="Kook J.-K."/>
            <person name="Park S.-N."/>
            <person name="Lim Y.K."/>
        </authorList>
    </citation>
    <scope>NUCLEOTIDE SEQUENCE [LARGE SCALE GENOMIC DNA]</scope>
    <source>
        <strain evidence="9 11">KCOM 1685</strain>
    </source>
</reference>
<dbReference type="STRING" id="39950.BCB69_02125"/>
<dbReference type="GO" id="GO:0005886">
    <property type="term" value="C:plasma membrane"/>
    <property type="evidence" value="ECO:0007669"/>
    <property type="project" value="UniProtKB-SubCell"/>
</dbReference>
<name>A0A1B3WF64_9FIRM</name>